<feature type="domain" description="Cell envelope-related transcriptional attenuator" evidence="3">
    <location>
        <begin position="85"/>
        <end position="239"/>
    </location>
</feature>
<comment type="similarity">
    <text evidence="1">Belongs to the LytR/CpsA/Psr (LCP) family.</text>
</comment>
<dbReference type="Proteomes" id="UP001595872">
    <property type="component" value="Unassembled WGS sequence"/>
</dbReference>
<evidence type="ECO:0000313" key="5">
    <source>
        <dbReference type="Proteomes" id="UP001595872"/>
    </source>
</evidence>
<dbReference type="Pfam" id="PF03816">
    <property type="entry name" value="LytR_cpsA_psr"/>
    <property type="match status" value="1"/>
</dbReference>
<dbReference type="RefSeq" id="WP_378262750.1">
    <property type="nucleotide sequence ID" value="NZ_JBHSIT010000013.1"/>
</dbReference>
<gene>
    <name evidence="4" type="ORF">ACFPCY_35395</name>
</gene>
<dbReference type="NCBIfam" id="TIGR00350">
    <property type="entry name" value="lytR_cpsA_psr"/>
    <property type="match status" value="1"/>
</dbReference>
<evidence type="ECO:0000256" key="2">
    <source>
        <dbReference type="SAM" id="MobiDB-lite"/>
    </source>
</evidence>
<evidence type="ECO:0000313" key="4">
    <source>
        <dbReference type="EMBL" id="MFC4912631.1"/>
    </source>
</evidence>
<reference evidence="5" key="1">
    <citation type="journal article" date="2019" name="Int. J. Syst. Evol. Microbiol.">
        <title>The Global Catalogue of Microorganisms (GCM) 10K type strain sequencing project: providing services to taxonomists for standard genome sequencing and annotation.</title>
        <authorList>
            <consortium name="The Broad Institute Genomics Platform"/>
            <consortium name="The Broad Institute Genome Sequencing Center for Infectious Disease"/>
            <person name="Wu L."/>
            <person name="Ma J."/>
        </authorList>
    </citation>
    <scope>NUCLEOTIDE SEQUENCE [LARGE SCALE GENOMIC DNA]</scope>
    <source>
        <strain evidence="5">KLKA75</strain>
    </source>
</reference>
<dbReference type="EMBL" id="JBHSIT010000013">
    <property type="protein sequence ID" value="MFC4912631.1"/>
    <property type="molecule type" value="Genomic_DNA"/>
</dbReference>
<dbReference type="InterPro" id="IPR004474">
    <property type="entry name" value="LytR_CpsA_psr"/>
</dbReference>
<protein>
    <submittedName>
        <fullName evidence="4">LCP family protein</fullName>
    </submittedName>
</protein>
<feature type="region of interest" description="Disordered" evidence="2">
    <location>
        <begin position="321"/>
        <end position="369"/>
    </location>
</feature>
<dbReference type="PANTHER" id="PTHR33392">
    <property type="entry name" value="POLYISOPRENYL-TEICHOIC ACID--PEPTIDOGLYCAN TEICHOIC ACID TRANSFERASE TAGU"/>
    <property type="match status" value="1"/>
</dbReference>
<dbReference type="InterPro" id="IPR050922">
    <property type="entry name" value="LytR/CpsA/Psr_CW_biosynth"/>
</dbReference>
<dbReference type="Gene3D" id="3.40.630.190">
    <property type="entry name" value="LCP protein"/>
    <property type="match status" value="1"/>
</dbReference>
<sequence>MTLWRTLAVVSVAGATLAVSGSLGAYGYYYRLQSSIHHEDPDTLLGKDRPKKLNRSVNVLLMGSDSRAGANAKYGRGHQNEAPKADTVILVHIAAGGGRAYGVSLPRDLMVPIPSCPREKRPSTPPLGLAMFNSAFARGGPICTIRTVEKFSGVHIDHFVEVNFTGFKGLTEAVGGVPICLPQPVHDAKSGLNLPKGTSVVKGETALEFVRARYSLGDGTDTQRMKRQQQFMASFAHQAMQSGVLANPSRLNKLLTSGAKSMTTDRALSLSEMLRLAQGVRGMSAGSLKFTTLPSAPWARDRNRVVMTPAATPFLAAIRDDRDPFATLKPQGGPSQPRTKHPAANAKAPQPPQGDEIRASDDICRKTWG</sequence>
<name>A0ABV9U894_9ACTN</name>
<proteinExistence type="inferred from homology"/>
<keyword evidence="5" id="KW-1185">Reference proteome</keyword>
<organism evidence="4 5">
    <name type="scientific">Actinomadura gamaensis</name>
    <dbReference type="NCBI Taxonomy" id="1763541"/>
    <lineage>
        <taxon>Bacteria</taxon>
        <taxon>Bacillati</taxon>
        <taxon>Actinomycetota</taxon>
        <taxon>Actinomycetes</taxon>
        <taxon>Streptosporangiales</taxon>
        <taxon>Thermomonosporaceae</taxon>
        <taxon>Actinomadura</taxon>
    </lineage>
</organism>
<evidence type="ECO:0000256" key="1">
    <source>
        <dbReference type="ARBA" id="ARBA00006068"/>
    </source>
</evidence>
<accession>A0ABV9U894</accession>
<feature type="compositionally biased region" description="Basic and acidic residues" evidence="2">
    <location>
        <begin position="355"/>
        <end position="369"/>
    </location>
</feature>
<evidence type="ECO:0000259" key="3">
    <source>
        <dbReference type="Pfam" id="PF03816"/>
    </source>
</evidence>
<dbReference type="PANTHER" id="PTHR33392:SF6">
    <property type="entry name" value="POLYISOPRENYL-TEICHOIC ACID--PEPTIDOGLYCAN TEICHOIC ACID TRANSFERASE TAGU"/>
    <property type="match status" value="1"/>
</dbReference>
<comment type="caution">
    <text evidence="4">The sequence shown here is derived from an EMBL/GenBank/DDBJ whole genome shotgun (WGS) entry which is preliminary data.</text>
</comment>